<reference evidence="1 2" key="1">
    <citation type="submission" date="2017-02" db="EMBL/GenBank/DDBJ databases">
        <authorList>
            <person name="Peterson S.W."/>
        </authorList>
    </citation>
    <scope>NUCLEOTIDE SEQUENCE [LARGE SCALE GENOMIC DNA]</scope>
    <source>
        <strain evidence="2">type strain: NCCB 100098</strain>
    </source>
</reference>
<dbReference type="OrthoDB" id="9155675at2"/>
<name>A0A1T5HWJ9_9GAMM</name>
<sequence>MIELVEKFCSAFEDELNSSEYLDSELCSFPNGSCEATSQMLALYLQSGGIADVVYTKNETEQLKVGSIHYWVVVENKVIIDLTAHQFDEFKGTHVCSVDSEFHSLFRQLSTSVPNKESLWRPFTCDSNIKFFERVMVRLERA</sequence>
<dbReference type="AlphaFoldDB" id="A0A1T5HWJ9"/>
<dbReference type="RefSeq" id="WP_080156043.1">
    <property type="nucleotide sequence ID" value="NZ_FUZI01000001.1"/>
</dbReference>
<proteinExistence type="predicted"/>
<dbReference type="EMBL" id="FUZI01000001">
    <property type="protein sequence ID" value="SKC31231.1"/>
    <property type="molecule type" value="Genomic_DNA"/>
</dbReference>
<accession>A0A1T5HWJ9</accession>
<dbReference type="Proteomes" id="UP000189966">
    <property type="component" value="Unassembled WGS sequence"/>
</dbReference>
<evidence type="ECO:0000313" key="2">
    <source>
        <dbReference type="Proteomes" id="UP000189966"/>
    </source>
</evidence>
<evidence type="ECO:0000313" key="1">
    <source>
        <dbReference type="EMBL" id="SKC31231.1"/>
    </source>
</evidence>
<protein>
    <submittedName>
        <fullName evidence="1">Uncharacterized protein</fullName>
    </submittedName>
</protein>
<organism evidence="1 2">
    <name type="scientific">Photobacterium piscicola</name>
    <dbReference type="NCBI Taxonomy" id="1378299"/>
    <lineage>
        <taxon>Bacteria</taxon>
        <taxon>Pseudomonadati</taxon>
        <taxon>Pseudomonadota</taxon>
        <taxon>Gammaproteobacteria</taxon>
        <taxon>Vibrionales</taxon>
        <taxon>Vibrionaceae</taxon>
        <taxon>Photobacterium</taxon>
    </lineage>
</organism>
<gene>
    <name evidence="1" type="ORF">CZ809_00709</name>
</gene>